<dbReference type="PANTHER" id="PTHR30435:SF1">
    <property type="entry name" value="FLAGELLAR HOOK PROTEIN FLGE"/>
    <property type="match status" value="1"/>
</dbReference>
<evidence type="ECO:0000256" key="4">
    <source>
        <dbReference type="RuleBase" id="RU362116"/>
    </source>
</evidence>
<dbReference type="PANTHER" id="PTHR30435">
    <property type="entry name" value="FLAGELLAR PROTEIN"/>
    <property type="match status" value="1"/>
</dbReference>
<comment type="similarity">
    <text evidence="2 4">Belongs to the flagella basal body rod proteins family.</text>
</comment>
<organism evidence="7 8">
    <name type="scientific">Pontivivens marinum</name>
    <dbReference type="NCBI Taxonomy" id="1690039"/>
    <lineage>
        <taxon>Bacteria</taxon>
        <taxon>Pseudomonadati</taxon>
        <taxon>Pseudomonadota</taxon>
        <taxon>Alphaproteobacteria</taxon>
        <taxon>Rhodobacterales</taxon>
        <taxon>Paracoccaceae</taxon>
        <taxon>Pontivivens</taxon>
    </lineage>
</organism>
<dbReference type="InterPro" id="IPR019776">
    <property type="entry name" value="Flagellar_basal_body_rod_CS"/>
</dbReference>
<evidence type="ECO:0000313" key="7">
    <source>
        <dbReference type="EMBL" id="SOH95107.1"/>
    </source>
</evidence>
<keyword evidence="8" id="KW-1185">Reference proteome</keyword>
<evidence type="ECO:0000256" key="1">
    <source>
        <dbReference type="ARBA" id="ARBA00004117"/>
    </source>
</evidence>
<accession>A0A2C9CV26</accession>
<dbReference type="GO" id="GO:0071978">
    <property type="term" value="P:bacterial-type flagellum-dependent swarming motility"/>
    <property type="evidence" value="ECO:0007669"/>
    <property type="project" value="TreeGrafter"/>
</dbReference>
<dbReference type="Pfam" id="PF00460">
    <property type="entry name" value="Flg_bb_rod"/>
    <property type="match status" value="1"/>
</dbReference>
<dbReference type="Proteomes" id="UP000220034">
    <property type="component" value="Unassembled WGS sequence"/>
</dbReference>
<dbReference type="Pfam" id="PF06429">
    <property type="entry name" value="Flg_bbr_C"/>
    <property type="match status" value="1"/>
</dbReference>
<sequence length="437" mass="44920">MSISSSMNAGVTGLNVNATKLATISDNIANSSTFGYKTAESDFASIALDSGGGTYTAGGVSVTTFRNVEAQGSLVTTDNATDISIAGRGMLPVTAIEDVNATGDQPLLLVSTGSFEPDENGVLRTQNGLALLGWPANSDGSVTPQARDSASGLEPVRVTSSQLAAEATENISFGANLPASATRAGEPATALPIGIEYFGNLGTSETLTANFTPQIPASGQSNTWQLELTDSASTTNPVAIFEIEFDDSRLGAGGISEVRTLASGAVNGESFDASTGALTVNLEGGPVSIQIGRPGQDGQLTQLSSSFAPNAITKDGAPVGNLSTIEIDEGGTLRAIYDTGFSRTLYQIPLADVPNLNGLRAMDNQAFALTAESGSMYLWDAGSGPTGATVGFSRESSTTDIAAELTALIETQRAYSSNAKIIQTVDEMLQETTNIKR</sequence>
<dbReference type="RefSeq" id="WP_180956027.1">
    <property type="nucleotide sequence ID" value="NZ_OCTN01000007.1"/>
</dbReference>
<dbReference type="Gene3D" id="2.60.98.20">
    <property type="entry name" value="Flagellar hook protein FlgE"/>
    <property type="match status" value="1"/>
</dbReference>
<dbReference type="GO" id="GO:0009425">
    <property type="term" value="C:bacterial-type flagellum basal body"/>
    <property type="evidence" value="ECO:0007669"/>
    <property type="project" value="UniProtKB-SubCell"/>
</dbReference>
<dbReference type="GO" id="GO:0009424">
    <property type="term" value="C:bacterial-type flagellum hook"/>
    <property type="evidence" value="ECO:0007669"/>
    <property type="project" value="TreeGrafter"/>
</dbReference>
<protein>
    <recommendedName>
        <fullName evidence="4">Flagellar hook protein FlgE</fullName>
    </recommendedName>
</protein>
<evidence type="ECO:0000256" key="3">
    <source>
        <dbReference type="ARBA" id="ARBA00023143"/>
    </source>
</evidence>
<dbReference type="SUPFAM" id="SSF117143">
    <property type="entry name" value="Flagellar hook protein flgE"/>
    <property type="match status" value="1"/>
</dbReference>
<evidence type="ECO:0000259" key="6">
    <source>
        <dbReference type="Pfam" id="PF06429"/>
    </source>
</evidence>
<feature type="domain" description="Flagellar basal body rod protein N-terminal" evidence="5">
    <location>
        <begin position="7"/>
        <end position="37"/>
    </location>
</feature>
<feature type="domain" description="Flagellar basal-body/hook protein C-terminal" evidence="6">
    <location>
        <begin position="395"/>
        <end position="435"/>
    </location>
</feature>
<dbReference type="EMBL" id="OCTN01000007">
    <property type="protein sequence ID" value="SOH95107.1"/>
    <property type="molecule type" value="Genomic_DNA"/>
</dbReference>
<evidence type="ECO:0000259" key="5">
    <source>
        <dbReference type="Pfam" id="PF00460"/>
    </source>
</evidence>
<keyword evidence="7" id="KW-0966">Cell projection</keyword>
<dbReference type="InterPro" id="IPR001444">
    <property type="entry name" value="Flag_bb_rod_N"/>
</dbReference>
<dbReference type="InterPro" id="IPR037058">
    <property type="entry name" value="Falgellar_hook_FlgE_sf"/>
</dbReference>
<keyword evidence="3 4" id="KW-0975">Bacterial flagellum</keyword>
<gene>
    <name evidence="7" type="ORF">SAMN06273572_107128</name>
</gene>
<comment type="function">
    <text evidence="4">A flexible structure which links the flagellar filament to the drive apparatus in the basal body.</text>
</comment>
<dbReference type="PROSITE" id="PS00588">
    <property type="entry name" value="FLAGELLA_BB_ROD"/>
    <property type="match status" value="1"/>
</dbReference>
<comment type="subcellular location">
    <subcellularLocation>
        <location evidence="1 4">Bacterial flagellum basal body</location>
    </subcellularLocation>
</comment>
<dbReference type="InterPro" id="IPR020013">
    <property type="entry name" value="Flagellar_FlgE/F/G"/>
</dbReference>
<evidence type="ECO:0000256" key="2">
    <source>
        <dbReference type="ARBA" id="ARBA00009677"/>
    </source>
</evidence>
<keyword evidence="7" id="KW-0969">Cilium</keyword>
<dbReference type="AlphaFoldDB" id="A0A2C9CV26"/>
<dbReference type="GO" id="GO:0005829">
    <property type="term" value="C:cytosol"/>
    <property type="evidence" value="ECO:0007669"/>
    <property type="project" value="TreeGrafter"/>
</dbReference>
<dbReference type="InterPro" id="IPR037925">
    <property type="entry name" value="FlgE/F/G-like"/>
</dbReference>
<dbReference type="InterPro" id="IPR010930">
    <property type="entry name" value="Flg_bb/hook_C_dom"/>
</dbReference>
<evidence type="ECO:0000313" key="8">
    <source>
        <dbReference type="Proteomes" id="UP000220034"/>
    </source>
</evidence>
<proteinExistence type="inferred from homology"/>
<reference evidence="8" key="1">
    <citation type="submission" date="2017-09" db="EMBL/GenBank/DDBJ databases">
        <authorList>
            <person name="Varghese N."/>
            <person name="Submissions S."/>
        </authorList>
    </citation>
    <scope>NUCLEOTIDE SEQUENCE [LARGE SCALE GENOMIC DNA]</scope>
    <source>
        <strain evidence="8">C7</strain>
    </source>
</reference>
<keyword evidence="7" id="KW-0282">Flagellum</keyword>
<name>A0A2C9CV26_9RHOB</name>
<dbReference type="NCBIfam" id="TIGR03506">
    <property type="entry name" value="FlgEFG_subfam"/>
    <property type="match status" value="1"/>
</dbReference>